<evidence type="ECO:0000313" key="3">
    <source>
        <dbReference type="EMBL" id="MFC6036695.1"/>
    </source>
</evidence>
<organism evidence="3 4">
    <name type="scientific">Hyphococcus aureus</name>
    <dbReference type="NCBI Taxonomy" id="2666033"/>
    <lineage>
        <taxon>Bacteria</taxon>
        <taxon>Pseudomonadati</taxon>
        <taxon>Pseudomonadota</taxon>
        <taxon>Alphaproteobacteria</taxon>
        <taxon>Parvularculales</taxon>
        <taxon>Parvularculaceae</taxon>
        <taxon>Hyphococcus</taxon>
    </lineage>
</organism>
<feature type="domain" description="Surface lipoprotein assembly modifier C-terminal" evidence="2">
    <location>
        <begin position="266"/>
        <end position="410"/>
    </location>
</feature>
<dbReference type="InterPro" id="IPR007655">
    <property type="entry name" value="Slam_C"/>
</dbReference>
<evidence type="ECO:0000313" key="4">
    <source>
        <dbReference type="Proteomes" id="UP001596116"/>
    </source>
</evidence>
<dbReference type="Pfam" id="PF04575">
    <property type="entry name" value="SlipAM"/>
    <property type="match status" value="1"/>
</dbReference>
<feature type="signal peptide" evidence="1">
    <location>
        <begin position="1"/>
        <end position="29"/>
    </location>
</feature>
<dbReference type="InterPro" id="IPR011990">
    <property type="entry name" value="TPR-like_helical_dom_sf"/>
</dbReference>
<evidence type="ECO:0000259" key="2">
    <source>
        <dbReference type="Pfam" id="PF04575"/>
    </source>
</evidence>
<dbReference type="Pfam" id="PF14559">
    <property type="entry name" value="TPR_19"/>
    <property type="match status" value="1"/>
</dbReference>
<sequence>MGEKSRKSVIRRLGVAALAAFSASGAARAQEPEEAAREAVDRDLYEAQRDLQTNRYRDGRIPFEQILSAPENVQLNIDYARQQIAAGDLKEAGATLERILLLNPTYYDVRVLYGLVLYRLGLYDRARYELELALESGQLPGPLAAEAETYLKRIRYEQRPTRGALTITTGVDYETNRNQSPSSGEVLFSLPNPFVPGQFVTTTLNANPKVDDFAFVVSAQGRLQHDLGTQEGSLLHADVGFYHSDKMEVDNLDLDVATLALGGTWYSGNWSFTPRVRGGFYWLDGDDYLATYGGDLEVAYRWTPRFTTYAIARGEQEDFRDTSDFGAASERTGRRISGRLGATWRFTSSQKLTVEGLYADKNGEEVYESYNRYGVHAQHSWLLGRGAFSMVGVWAENSSYDGPDNFITPLITRDEWLYRGRFTLGAPISFFAPGLPEAVKDITLIAQYEYETVDSNIINFDYKTHKAAFLISKRIAF</sequence>
<proteinExistence type="predicted"/>
<keyword evidence="1" id="KW-0732">Signal</keyword>
<keyword evidence="4" id="KW-1185">Reference proteome</keyword>
<reference evidence="3 4" key="1">
    <citation type="submission" date="2024-09" db="EMBL/GenBank/DDBJ databases">
        <authorList>
            <person name="Zhang Z.-H."/>
        </authorList>
    </citation>
    <scope>NUCLEOTIDE SEQUENCE [LARGE SCALE GENOMIC DNA]</scope>
    <source>
        <strain evidence="3 4">HHTR114</strain>
    </source>
</reference>
<gene>
    <name evidence="3" type="ORF">ACFMB1_14145</name>
</gene>
<dbReference type="Proteomes" id="UP001596116">
    <property type="component" value="Unassembled WGS sequence"/>
</dbReference>
<dbReference type="RefSeq" id="WP_379882064.1">
    <property type="nucleotide sequence ID" value="NZ_JBHPON010000002.1"/>
</dbReference>
<accession>A0ABW1KX80</accession>
<evidence type="ECO:0000256" key="1">
    <source>
        <dbReference type="SAM" id="SignalP"/>
    </source>
</evidence>
<feature type="chain" id="PRO_5047461560" evidence="1">
    <location>
        <begin position="30"/>
        <end position="477"/>
    </location>
</feature>
<name>A0ABW1KX80_9PROT</name>
<dbReference type="SUPFAM" id="SSF48452">
    <property type="entry name" value="TPR-like"/>
    <property type="match status" value="1"/>
</dbReference>
<dbReference type="EMBL" id="JBHPON010000002">
    <property type="protein sequence ID" value="MFC6036695.1"/>
    <property type="molecule type" value="Genomic_DNA"/>
</dbReference>
<comment type="caution">
    <text evidence="3">The sequence shown here is derived from an EMBL/GenBank/DDBJ whole genome shotgun (WGS) entry which is preliminary data.</text>
</comment>
<dbReference type="Gene3D" id="1.25.40.10">
    <property type="entry name" value="Tetratricopeptide repeat domain"/>
    <property type="match status" value="1"/>
</dbReference>
<protein>
    <submittedName>
        <fullName evidence="3">Tetratricopeptide repeat protein</fullName>
    </submittedName>
</protein>